<dbReference type="Pfam" id="PF00535">
    <property type="entry name" value="Glycos_transf_2"/>
    <property type="match status" value="1"/>
</dbReference>
<dbReference type="SUPFAM" id="SSF53448">
    <property type="entry name" value="Nucleotide-diphospho-sugar transferases"/>
    <property type="match status" value="1"/>
</dbReference>
<evidence type="ECO:0000259" key="5">
    <source>
        <dbReference type="Pfam" id="PF00535"/>
    </source>
</evidence>
<evidence type="ECO:0000313" key="6">
    <source>
        <dbReference type="EMBL" id="MBK1810281.1"/>
    </source>
</evidence>
<dbReference type="Proteomes" id="UP000596739">
    <property type="component" value="Unassembled WGS sequence"/>
</dbReference>
<evidence type="ECO:0000256" key="1">
    <source>
        <dbReference type="ARBA" id="ARBA00004776"/>
    </source>
</evidence>
<comment type="caution">
    <text evidence="6">The sequence shown here is derived from an EMBL/GenBank/DDBJ whole genome shotgun (WGS) entry which is preliminary data.</text>
</comment>
<feature type="domain" description="Glycosyltransferase 2-like" evidence="5">
    <location>
        <begin position="7"/>
        <end position="167"/>
    </location>
</feature>
<evidence type="ECO:0000256" key="4">
    <source>
        <dbReference type="ARBA" id="ARBA00022679"/>
    </source>
</evidence>
<accession>A0ABS1ELP0</accession>
<protein>
    <submittedName>
        <fullName evidence="6">Glycosyltransferase</fullName>
    </submittedName>
</protein>
<evidence type="ECO:0000313" key="7">
    <source>
        <dbReference type="Proteomes" id="UP000596739"/>
    </source>
</evidence>
<comment type="similarity">
    <text evidence="2">Belongs to the glycosyltransferase 2 family.</text>
</comment>
<dbReference type="InterPro" id="IPR029044">
    <property type="entry name" value="Nucleotide-diphossugar_trans"/>
</dbReference>
<name>A0ABS1ELP0_9CLOT</name>
<evidence type="ECO:0000256" key="2">
    <source>
        <dbReference type="ARBA" id="ARBA00006739"/>
    </source>
</evidence>
<dbReference type="Gene3D" id="3.90.550.10">
    <property type="entry name" value="Spore Coat Polysaccharide Biosynthesis Protein SpsA, Chain A"/>
    <property type="match status" value="1"/>
</dbReference>
<organism evidence="6 7">
    <name type="scientific">Clostridium yunnanense</name>
    <dbReference type="NCBI Taxonomy" id="2800325"/>
    <lineage>
        <taxon>Bacteria</taxon>
        <taxon>Bacillati</taxon>
        <taxon>Bacillota</taxon>
        <taxon>Clostridia</taxon>
        <taxon>Eubacteriales</taxon>
        <taxon>Clostridiaceae</taxon>
        <taxon>Clostridium</taxon>
    </lineage>
</organism>
<keyword evidence="7" id="KW-1185">Reference proteome</keyword>
<proteinExistence type="inferred from homology"/>
<evidence type="ECO:0000256" key="3">
    <source>
        <dbReference type="ARBA" id="ARBA00022676"/>
    </source>
</evidence>
<dbReference type="PANTHER" id="PTHR43179:SF12">
    <property type="entry name" value="GALACTOFURANOSYLTRANSFERASE GLFT2"/>
    <property type="match status" value="1"/>
</dbReference>
<sequence length="297" mass="34475">MHNDVCCVIVTYNIGEDFLKCFNSIVDQVDKVIIVDNGSDEETISVLKSLEGGEKTEVIYNSENLGIASALNSGVKRAEELKAKWVLTMDNDSISTTNMVEAMINTYEALDYEKKNKVVSLTTVHIETGYTEISENDKESDLNDKSYKQIDVCITSGNLVKTEVFKEVNYFEEKLFIDSVDFDFCFKLKNLNYELIQINGAKLLHRCGNADEKDLLLLKTGYTNHNYIRRYYMTRNRFYLWNKYKGIESQFIKVDKRAFYTEILKVILFEQDKKRKLKMIIKGIRDYKKDVYGKISI</sequence>
<dbReference type="RefSeq" id="WP_200267317.1">
    <property type="nucleotide sequence ID" value="NZ_JAENHN010000023.1"/>
</dbReference>
<dbReference type="EMBL" id="JAENHN010000023">
    <property type="protein sequence ID" value="MBK1810281.1"/>
    <property type="molecule type" value="Genomic_DNA"/>
</dbReference>
<dbReference type="PANTHER" id="PTHR43179">
    <property type="entry name" value="RHAMNOSYLTRANSFERASE WBBL"/>
    <property type="match status" value="1"/>
</dbReference>
<gene>
    <name evidence="6" type="ORF">JHL18_06495</name>
</gene>
<dbReference type="InterPro" id="IPR001173">
    <property type="entry name" value="Glyco_trans_2-like"/>
</dbReference>
<comment type="pathway">
    <text evidence="1">Cell wall biogenesis; cell wall polysaccharide biosynthesis.</text>
</comment>
<keyword evidence="4" id="KW-0808">Transferase</keyword>
<keyword evidence="3" id="KW-0328">Glycosyltransferase</keyword>
<reference evidence="7" key="1">
    <citation type="submission" date="2021-01" db="EMBL/GenBank/DDBJ databases">
        <title>Genome public.</title>
        <authorList>
            <person name="Liu C."/>
            <person name="Sun Q."/>
        </authorList>
    </citation>
    <scope>NUCLEOTIDE SEQUENCE [LARGE SCALE GENOMIC DNA]</scope>
    <source>
        <strain evidence="7">YIM B02505</strain>
    </source>
</reference>